<dbReference type="Proteomes" id="UP000193719">
    <property type="component" value="Unassembled WGS sequence"/>
</dbReference>
<evidence type="ECO:0000256" key="2">
    <source>
        <dbReference type="SAM" id="Phobius"/>
    </source>
</evidence>
<reference evidence="3 4" key="2">
    <citation type="submission" date="2016-08" db="EMBL/GenBank/DDBJ databases">
        <title>Pervasive Adenine N6-methylation of Active Genes in Fungi.</title>
        <authorList>
            <consortium name="DOE Joint Genome Institute"/>
            <person name="Mondo S.J."/>
            <person name="Dannebaum R.O."/>
            <person name="Kuo R.C."/>
            <person name="Labutti K."/>
            <person name="Haridas S."/>
            <person name="Kuo A."/>
            <person name="Salamov A."/>
            <person name="Ahrendt S.R."/>
            <person name="Lipzen A."/>
            <person name="Sullivan W."/>
            <person name="Andreopoulos W.B."/>
            <person name="Clum A."/>
            <person name="Lindquist E."/>
            <person name="Daum C."/>
            <person name="Ramamoorthy G.K."/>
            <person name="Gryganskyi A."/>
            <person name="Culley D."/>
            <person name="Magnuson J.K."/>
            <person name="James T.Y."/>
            <person name="O'Malley M.A."/>
            <person name="Stajich J.E."/>
            <person name="Spatafora J.W."/>
            <person name="Visel A."/>
            <person name="Grigoriev I.V."/>
        </authorList>
    </citation>
    <scope>NUCLEOTIDE SEQUENCE [LARGE SCALE GENOMIC DNA]</scope>
    <source>
        <strain evidence="4">finn</strain>
    </source>
</reference>
<dbReference type="PRINTS" id="PR00081">
    <property type="entry name" value="GDHRDH"/>
</dbReference>
<dbReference type="GO" id="GO:0030148">
    <property type="term" value="P:sphingolipid biosynthetic process"/>
    <property type="evidence" value="ECO:0007669"/>
    <property type="project" value="TreeGrafter"/>
</dbReference>
<evidence type="ECO:0000256" key="1">
    <source>
        <dbReference type="ARBA" id="ARBA00022857"/>
    </source>
</evidence>
<dbReference type="EMBL" id="MCFH01000005">
    <property type="protein sequence ID" value="ORX57823.1"/>
    <property type="molecule type" value="Genomic_DNA"/>
</dbReference>
<feature type="transmembrane region" description="Helical" evidence="2">
    <location>
        <begin position="12"/>
        <end position="37"/>
    </location>
</feature>
<evidence type="ECO:0000313" key="3">
    <source>
        <dbReference type="EMBL" id="ORX57823.1"/>
    </source>
</evidence>
<dbReference type="Pfam" id="PF00106">
    <property type="entry name" value="adh_short"/>
    <property type="match status" value="1"/>
</dbReference>
<dbReference type="InterPro" id="IPR002347">
    <property type="entry name" value="SDR_fam"/>
</dbReference>
<keyword evidence="1" id="KW-0521">NADP</keyword>
<dbReference type="InterPro" id="IPR036291">
    <property type="entry name" value="NAD(P)-bd_dom_sf"/>
</dbReference>
<reference evidence="3 4" key="1">
    <citation type="submission" date="2016-08" db="EMBL/GenBank/DDBJ databases">
        <title>Genomes of anaerobic fungi encode conserved fungal cellulosomes for biomass hydrolysis.</title>
        <authorList>
            <consortium name="DOE Joint Genome Institute"/>
            <person name="Haitjema C.H."/>
            <person name="Gilmore S.P."/>
            <person name="Henske J.K."/>
            <person name="Solomon K.V."/>
            <person name="De Groot R."/>
            <person name="Kuo A."/>
            <person name="Mondo S.J."/>
            <person name="Salamov A.A."/>
            <person name="Labutti K."/>
            <person name="Zhao Z."/>
            <person name="Chiniquy J."/>
            <person name="Barry K."/>
            <person name="Brewer H.M."/>
            <person name="Purvine S.O."/>
            <person name="Wright A.T."/>
            <person name="Boxma B."/>
            <person name="Van Alen T."/>
            <person name="Hackstein J.H."/>
            <person name="Baker S.E."/>
            <person name="Grigoriev I.V."/>
            <person name="O'Malley M.A."/>
        </authorList>
    </citation>
    <scope>NUCLEOTIDE SEQUENCE [LARGE SCALE GENOMIC DNA]</scope>
    <source>
        <strain evidence="4">finn</strain>
    </source>
</reference>
<protein>
    <submittedName>
        <fullName evidence="3">NAD(P)-binding protein</fullName>
    </submittedName>
</protein>
<dbReference type="GO" id="GO:0006666">
    <property type="term" value="P:3-keto-sphinganine metabolic process"/>
    <property type="evidence" value="ECO:0007669"/>
    <property type="project" value="TreeGrafter"/>
</dbReference>
<comment type="caution">
    <text evidence="3">The sequence shown here is derived from an EMBL/GenBank/DDBJ whole genome shotgun (WGS) entry which is preliminary data.</text>
</comment>
<keyword evidence="2" id="KW-0472">Membrane</keyword>
<dbReference type="PANTHER" id="PTHR43550:SF3">
    <property type="entry name" value="3-KETODIHYDROSPHINGOSINE REDUCTASE"/>
    <property type="match status" value="1"/>
</dbReference>
<keyword evidence="2" id="KW-1133">Transmembrane helix</keyword>
<dbReference type="GO" id="GO:0047560">
    <property type="term" value="F:3-dehydrosphinganine reductase activity"/>
    <property type="evidence" value="ECO:0007669"/>
    <property type="project" value="TreeGrafter"/>
</dbReference>
<gene>
    <name evidence="3" type="ORF">BCR36DRAFT_318728</name>
</gene>
<dbReference type="PANTHER" id="PTHR43550">
    <property type="entry name" value="3-KETODIHYDROSPHINGOSINE REDUCTASE"/>
    <property type="match status" value="1"/>
</dbReference>
<dbReference type="InterPro" id="IPR020904">
    <property type="entry name" value="Sc_DH/Rdtase_CS"/>
</dbReference>
<proteinExistence type="predicted"/>
<accession>A0A1Y1VJD9</accession>
<dbReference type="PROSITE" id="PS00061">
    <property type="entry name" value="ADH_SHORT"/>
    <property type="match status" value="1"/>
</dbReference>
<organism evidence="3 4">
    <name type="scientific">Piromyces finnis</name>
    <dbReference type="NCBI Taxonomy" id="1754191"/>
    <lineage>
        <taxon>Eukaryota</taxon>
        <taxon>Fungi</taxon>
        <taxon>Fungi incertae sedis</taxon>
        <taxon>Chytridiomycota</taxon>
        <taxon>Chytridiomycota incertae sedis</taxon>
        <taxon>Neocallimastigomycetes</taxon>
        <taxon>Neocallimastigales</taxon>
        <taxon>Neocallimastigaceae</taxon>
        <taxon>Piromyces</taxon>
    </lineage>
</organism>
<dbReference type="OrthoDB" id="10267115at2759"/>
<dbReference type="Gene3D" id="3.40.50.720">
    <property type="entry name" value="NAD(P)-binding Rossmann-like Domain"/>
    <property type="match status" value="1"/>
</dbReference>
<name>A0A1Y1VJD9_9FUNG</name>
<dbReference type="STRING" id="1754191.A0A1Y1VJD9"/>
<dbReference type="AlphaFoldDB" id="A0A1Y1VJD9"/>
<dbReference type="GO" id="GO:0005789">
    <property type="term" value="C:endoplasmic reticulum membrane"/>
    <property type="evidence" value="ECO:0007669"/>
    <property type="project" value="TreeGrafter"/>
</dbReference>
<keyword evidence="2" id="KW-0812">Transmembrane</keyword>
<sequence length="366" mass="41134">MWFENQLTDFRFYILLILIPLLICGISYGLIFIFFIISRKFSPTLISKNVEGKKIIVTGASSGLGKSTAKLLAQYGANVILIARGQDSDSNGKSRLDYAVEEVKNCAKDPENQIIEAYKLDLKDREKIFMEVPSILTKYNGIDWVIMSHGCSAPGEFLNQAIQDAESTMAGKETIMENLINSNLLGSIRFTEALFSASQKLKMEFPERIIYVASVLATVSFSGYIGYCASKYGLRGFVDGLRNELIPFKTKIHLYLPGNMDTPMFENENKVKPACTFEIEGPSKALHPDECARCMIMGALRERYYITNDVVSEMLRNSSQGFNKRTNVVFEVLASPISAIVDEVFIRDADNVVDKFYKKNSLKKQQ</sequence>
<evidence type="ECO:0000313" key="4">
    <source>
        <dbReference type="Proteomes" id="UP000193719"/>
    </source>
</evidence>
<dbReference type="SUPFAM" id="SSF51735">
    <property type="entry name" value="NAD(P)-binding Rossmann-fold domains"/>
    <property type="match status" value="1"/>
</dbReference>
<keyword evidence="4" id="KW-1185">Reference proteome</keyword>